<sequence>MANSGSAQCRRLLKRLARGPINSFQIMAELSICRPSARIRDLRAAGHEIRTHRQPAEDAQGIEHRGIAHYYLKSLALRDGEENQ</sequence>
<reference evidence="2 3" key="1">
    <citation type="submission" date="2016-10" db="EMBL/GenBank/DDBJ databases">
        <authorList>
            <person name="de Groot N.N."/>
        </authorList>
    </citation>
    <scope>NUCLEOTIDE SEQUENCE [LARGE SCALE GENOMIC DNA]</scope>
    <source>
        <strain evidence="2 3">DSM 1041</strain>
    </source>
</reference>
<proteinExistence type="predicted"/>
<dbReference type="Pfam" id="PF14090">
    <property type="entry name" value="HTH_39"/>
    <property type="match status" value="1"/>
</dbReference>
<dbReference type="EMBL" id="FNYO01000038">
    <property type="protein sequence ID" value="SEJ09831.1"/>
    <property type="molecule type" value="Genomic_DNA"/>
</dbReference>
<dbReference type="STRING" id="170623.SAMN04244579_03111"/>
<accession>A0A1H6VYS9</accession>
<name>A0A1H6VYS9_9GAMM</name>
<dbReference type="RefSeq" id="WP_090900950.1">
    <property type="nucleotide sequence ID" value="NZ_FNYO01000038.1"/>
</dbReference>
<evidence type="ECO:0000259" key="1">
    <source>
        <dbReference type="Pfam" id="PF14090"/>
    </source>
</evidence>
<evidence type="ECO:0000313" key="2">
    <source>
        <dbReference type="EMBL" id="SEJ09831.1"/>
    </source>
</evidence>
<protein>
    <submittedName>
        <fullName evidence="2">Helix-turn-helix domain-containing protein</fullName>
    </submittedName>
</protein>
<organism evidence="2 3">
    <name type="scientific">Azotobacter beijerinckii</name>
    <dbReference type="NCBI Taxonomy" id="170623"/>
    <lineage>
        <taxon>Bacteria</taxon>
        <taxon>Pseudomonadati</taxon>
        <taxon>Pseudomonadota</taxon>
        <taxon>Gammaproteobacteria</taxon>
        <taxon>Pseudomonadales</taxon>
        <taxon>Pseudomonadaceae</taxon>
        <taxon>Azotobacter</taxon>
    </lineage>
</organism>
<dbReference type="Proteomes" id="UP000199005">
    <property type="component" value="Unassembled WGS sequence"/>
</dbReference>
<dbReference type="AlphaFoldDB" id="A0A1H6VYS9"/>
<feature type="domain" description="Winged helix-turn-helix" evidence="1">
    <location>
        <begin position="8"/>
        <end position="73"/>
    </location>
</feature>
<gene>
    <name evidence="2" type="ORF">SAMN04244579_03111</name>
</gene>
<evidence type="ECO:0000313" key="3">
    <source>
        <dbReference type="Proteomes" id="UP000199005"/>
    </source>
</evidence>
<dbReference type="InterPro" id="IPR055245">
    <property type="entry name" value="HTH_proteobacteria"/>
</dbReference>